<feature type="binding site" evidence="7">
    <location>
        <position position="261"/>
    </location>
    <ligand>
        <name>Zn(2+)</name>
        <dbReference type="ChEBI" id="CHEBI:29105"/>
        <label>1</label>
    </ligand>
</feature>
<feature type="binding site" evidence="7">
    <location>
        <position position="289"/>
    </location>
    <ligand>
        <name>Zn(2+)</name>
        <dbReference type="ChEBI" id="CHEBI:29105"/>
        <label>2</label>
    </ligand>
</feature>
<dbReference type="InterPro" id="IPR002933">
    <property type="entry name" value="Peptidase_M20"/>
</dbReference>
<evidence type="ECO:0000256" key="3">
    <source>
        <dbReference type="ARBA" id="ARBA00022723"/>
    </source>
</evidence>
<reference evidence="9 10" key="1">
    <citation type="journal article" date="2012" name="Science">
        <title>The Paleozoic origin of enzymatic lignin decomposition reconstructed from 31 fungal genomes.</title>
        <authorList>
            <person name="Floudas D."/>
            <person name="Binder M."/>
            <person name="Riley R."/>
            <person name="Barry K."/>
            <person name="Blanchette R.A."/>
            <person name="Henrissat B."/>
            <person name="Martinez A.T."/>
            <person name="Otillar R."/>
            <person name="Spatafora J.W."/>
            <person name="Yadav J.S."/>
            <person name="Aerts A."/>
            <person name="Benoit I."/>
            <person name="Boyd A."/>
            <person name="Carlson A."/>
            <person name="Copeland A."/>
            <person name="Coutinho P.M."/>
            <person name="de Vries R.P."/>
            <person name="Ferreira P."/>
            <person name="Findley K."/>
            <person name="Foster B."/>
            <person name="Gaskell J."/>
            <person name="Glotzer D."/>
            <person name="Gorecki P."/>
            <person name="Heitman J."/>
            <person name="Hesse C."/>
            <person name="Hori C."/>
            <person name="Igarashi K."/>
            <person name="Jurgens J.A."/>
            <person name="Kallen N."/>
            <person name="Kersten P."/>
            <person name="Kohler A."/>
            <person name="Kuees U."/>
            <person name="Kumar T.K.A."/>
            <person name="Kuo A."/>
            <person name="LaButti K."/>
            <person name="Larrondo L.F."/>
            <person name="Lindquist E."/>
            <person name="Ling A."/>
            <person name="Lombard V."/>
            <person name="Lucas S."/>
            <person name="Lundell T."/>
            <person name="Martin R."/>
            <person name="McLaughlin D.J."/>
            <person name="Morgenstern I."/>
            <person name="Morin E."/>
            <person name="Murat C."/>
            <person name="Nagy L.G."/>
            <person name="Nolan M."/>
            <person name="Ohm R.A."/>
            <person name="Patyshakuliyeva A."/>
            <person name="Rokas A."/>
            <person name="Ruiz-Duenas F.J."/>
            <person name="Sabat G."/>
            <person name="Salamov A."/>
            <person name="Samejima M."/>
            <person name="Schmutz J."/>
            <person name="Slot J.C."/>
            <person name="St John F."/>
            <person name="Stenlid J."/>
            <person name="Sun H."/>
            <person name="Sun S."/>
            <person name="Syed K."/>
            <person name="Tsang A."/>
            <person name="Wiebenga A."/>
            <person name="Young D."/>
            <person name="Pisabarro A."/>
            <person name="Eastwood D.C."/>
            <person name="Martin F."/>
            <person name="Cullen D."/>
            <person name="Grigoriev I.V."/>
            <person name="Hibbett D.S."/>
        </authorList>
    </citation>
    <scope>NUCLEOTIDE SEQUENCE [LARGE SCALE GENOMIC DNA]</scope>
    <source>
        <strain evidence="9 10">MD-104</strain>
    </source>
</reference>
<dbReference type="AlphaFoldDB" id="A0A2H3IXS9"/>
<dbReference type="InterPro" id="IPR001261">
    <property type="entry name" value="ArgE/DapE_CS"/>
</dbReference>
<feature type="binding site" evidence="7">
    <location>
        <position position="191"/>
    </location>
    <ligand>
        <name>Zn(2+)</name>
        <dbReference type="ChEBI" id="CHEBI:29105"/>
        <label>2</label>
    </ligand>
</feature>
<feature type="binding site" evidence="7">
    <location>
        <position position="226"/>
    </location>
    <ligand>
        <name>Zn(2+)</name>
        <dbReference type="ChEBI" id="CHEBI:29105"/>
        <label>1</label>
    </ligand>
</feature>
<protein>
    <submittedName>
        <fullName evidence="9">Carboxypeptidase S</fullName>
    </submittedName>
</protein>
<dbReference type="Gene3D" id="3.40.630.10">
    <property type="entry name" value="Zn peptidases"/>
    <property type="match status" value="1"/>
</dbReference>
<dbReference type="GO" id="GO:0000328">
    <property type="term" value="C:fungal-type vacuole lumen"/>
    <property type="evidence" value="ECO:0007669"/>
    <property type="project" value="TreeGrafter"/>
</dbReference>
<evidence type="ECO:0000259" key="8">
    <source>
        <dbReference type="Pfam" id="PF07687"/>
    </source>
</evidence>
<feature type="active site" evidence="6">
    <location>
        <position position="193"/>
    </location>
</feature>
<dbReference type="GO" id="GO:0046872">
    <property type="term" value="F:metal ion binding"/>
    <property type="evidence" value="ECO:0007669"/>
    <property type="project" value="UniProtKB-KW"/>
</dbReference>
<dbReference type="Gene3D" id="3.30.70.360">
    <property type="match status" value="1"/>
</dbReference>
<dbReference type="STRING" id="742152.A0A2H3IXS9"/>
<evidence type="ECO:0000313" key="10">
    <source>
        <dbReference type="Proteomes" id="UP000218811"/>
    </source>
</evidence>
<evidence type="ECO:0000256" key="7">
    <source>
        <dbReference type="PIRSR" id="PIRSR037217-2"/>
    </source>
</evidence>
<feature type="binding site" evidence="7">
    <location>
        <position position="574"/>
    </location>
    <ligand>
        <name>Zn(2+)</name>
        <dbReference type="ChEBI" id="CHEBI:29105"/>
        <label>1</label>
    </ligand>
</feature>
<dbReference type="OMA" id="CDDKPGL"/>
<evidence type="ECO:0000256" key="2">
    <source>
        <dbReference type="ARBA" id="ARBA00022670"/>
    </source>
</evidence>
<evidence type="ECO:0000256" key="5">
    <source>
        <dbReference type="ARBA" id="ARBA00022833"/>
    </source>
</evidence>
<feature type="domain" description="Peptidase M20 dimerisation" evidence="8">
    <location>
        <begin position="307"/>
        <end position="459"/>
    </location>
</feature>
<name>A0A2H3IXS9_WOLCO</name>
<dbReference type="Pfam" id="PF07687">
    <property type="entry name" value="M20_dimer"/>
    <property type="match status" value="1"/>
</dbReference>
<keyword evidence="3 7" id="KW-0479">Metal-binding</keyword>
<dbReference type="InterPro" id="IPR047177">
    <property type="entry name" value="Pept_M20A"/>
</dbReference>
<accession>A0A2H3IXS9</accession>
<evidence type="ECO:0000256" key="4">
    <source>
        <dbReference type="ARBA" id="ARBA00022801"/>
    </source>
</evidence>
<keyword evidence="10" id="KW-1185">Reference proteome</keyword>
<comment type="similarity">
    <text evidence="1">Belongs to the peptidase M20A family.</text>
</comment>
<dbReference type="SUPFAM" id="SSF53187">
    <property type="entry name" value="Zn-dependent exopeptidases"/>
    <property type="match status" value="1"/>
</dbReference>
<dbReference type="SUPFAM" id="SSF55031">
    <property type="entry name" value="Bacterial exopeptidase dimerisation domain"/>
    <property type="match status" value="1"/>
</dbReference>
<dbReference type="PANTHER" id="PTHR45962">
    <property type="entry name" value="N-FATTY-ACYL-AMINO ACID SYNTHASE/HYDROLASE PM20D1"/>
    <property type="match status" value="1"/>
</dbReference>
<dbReference type="PIRSF" id="PIRSF037217">
    <property type="entry name" value="Carboxypeptidase_S"/>
    <property type="match status" value="1"/>
</dbReference>
<dbReference type="GO" id="GO:0004181">
    <property type="term" value="F:metallocarboxypeptidase activity"/>
    <property type="evidence" value="ECO:0007669"/>
    <property type="project" value="InterPro"/>
</dbReference>
<dbReference type="InterPro" id="IPR011650">
    <property type="entry name" value="Peptidase_M20_dimer"/>
</dbReference>
<keyword evidence="4" id="KW-0378">Hydrolase</keyword>
<keyword evidence="2" id="KW-0645">Protease</keyword>
<keyword evidence="9" id="KW-0121">Carboxypeptidase</keyword>
<evidence type="ECO:0000256" key="6">
    <source>
        <dbReference type="PIRSR" id="PIRSR037217-1"/>
    </source>
</evidence>
<dbReference type="InterPro" id="IPR036264">
    <property type="entry name" value="Bact_exopeptidase_dim_dom"/>
</dbReference>
<organism evidence="9 10">
    <name type="scientific">Wolfiporia cocos (strain MD-104)</name>
    <name type="common">Brown rot fungus</name>
    <dbReference type="NCBI Taxonomy" id="742152"/>
    <lineage>
        <taxon>Eukaryota</taxon>
        <taxon>Fungi</taxon>
        <taxon>Dikarya</taxon>
        <taxon>Basidiomycota</taxon>
        <taxon>Agaricomycotina</taxon>
        <taxon>Agaricomycetes</taxon>
        <taxon>Polyporales</taxon>
        <taxon>Phaeolaceae</taxon>
        <taxon>Wolfiporia</taxon>
    </lineage>
</organism>
<dbReference type="PROSITE" id="PS00758">
    <property type="entry name" value="ARGE_DAPE_CPG2_1"/>
    <property type="match status" value="1"/>
</dbReference>
<dbReference type="CDD" id="cd05674">
    <property type="entry name" value="M20_yscS"/>
    <property type="match status" value="1"/>
</dbReference>
<dbReference type="InterPro" id="IPR017141">
    <property type="entry name" value="Pept_M20_carboxypep"/>
</dbReference>
<dbReference type="EMBL" id="KB467832">
    <property type="protein sequence ID" value="PCH34800.1"/>
    <property type="molecule type" value="Genomic_DNA"/>
</dbReference>
<feature type="binding site" evidence="7">
    <location>
        <position position="226"/>
    </location>
    <ligand>
        <name>Zn(2+)</name>
        <dbReference type="ChEBI" id="CHEBI:29105"/>
        <label>2</label>
    </ligand>
</feature>
<keyword evidence="5 7" id="KW-0862">Zinc</keyword>
<dbReference type="Pfam" id="PF01546">
    <property type="entry name" value="Peptidase_M20"/>
    <property type="match status" value="1"/>
</dbReference>
<dbReference type="GO" id="GO:0051603">
    <property type="term" value="P:proteolysis involved in protein catabolic process"/>
    <property type="evidence" value="ECO:0007669"/>
    <property type="project" value="TreeGrafter"/>
</dbReference>
<feature type="active site" description="Proton acceptor" evidence="6">
    <location>
        <position position="260"/>
    </location>
</feature>
<evidence type="ECO:0000256" key="1">
    <source>
        <dbReference type="ARBA" id="ARBA00006247"/>
    </source>
</evidence>
<gene>
    <name evidence="9" type="ORF">WOLCODRAFT_78466</name>
</gene>
<sequence length="606" mass="66568">MSPKTELPHFGTIHEDKTPPLSAVPTTFARSSYYRRTFSIALRLLLAICCLGVLAHRLLHQLLTPLEGHASLLHTNVAFDAHDVCPQSSALTPSTPLLANLEAEYATEEFRLHAVESLGGTVRIPTQMWDDLKPPGQDARWEIFSELHTYLERRFPLVHARLRKTEVNIYALVYHWQGKDDSLKPLLLAAHQDVVPVEPLTIDQWLQPPFSGYYDGEWIWGRGSCDDKSGLISTLTSVEKLLERGFQPTRTIVLAYGIDEERGGVSGATAIRDYLLEHYGEDAFAMIVDEGGHYTVRGGAIMSSPAVAEKGKFDARLEITAPGGHSSVPPHHTTIGMLASIITEIEANPHTPHLNRSSTYYQQLLCQAAHDPALPAHLKKLIQTSLHSDKTLQELEGELLRSDRMFGPLAGTTQAVDIIHGGVKSNALPENVYLIMNHRIDTLSSVSAVKSHITTVVGPVAQDLNLSVDAFGELYGGVGRSAAFGHLQMSDAYGTALEPAPITPTHGSGPYELLAGTIIGALETSNRTGMPRKAFLAPSLATANLLDTKHYWKLTKHIFRYGHGNGEDHYNGAHTVNEAIKAEGFFEMIRFHTRLILNGHDSSLLD</sequence>
<evidence type="ECO:0000313" key="9">
    <source>
        <dbReference type="EMBL" id="PCH34800.1"/>
    </source>
</evidence>
<dbReference type="Proteomes" id="UP000218811">
    <property type="component" value="Unassembled WGS sequence"/>
</dbReference>
<dbReference type="OrthoDB" id="3064516at2759"/>
<dbReference type="PANTHER" id="PTHR45962:SF1">
    <property type="entry name" value="N-FATTY-ACYL-AMINO ACID SYNTHASE_HYDROLASE PM20D1"/>
    <property type="match status" value="1"/>
</dbReference>
<proteinExistence type="inferred from homology"/>